<name>A0ABT3SFE9_9MYCO</name>
<dbReference type="RefSeq" id="WP_265997819.1">
    <property type="nucleotide sequence ID" value="NZ_JAPJDN010000012.1"/>
</dbReference>
<dbReference type="EMBL" id="JAPJDO010000012">
    <property type="protein sequence ID" value="MCX2938239.1"/>
    <property type="molecule type" value="Genomic_DNA"/>
</dbReference>
<protein>
    <submittedName>
        <fullName evidence="3">Uncharacterized protein</fullName>
    </submittedName>
</protein>
<dbReference type="Proteomes" id="UP001300745">
    <property type="component" value="Unassembled WGS sequence"/>
</dbReference>
<keyword evidence="2" id="KW-1133">Transmembrane helix</keyword>
<evidence type="ECO:0000256" key="1">
    <source>
        <dbReference type="SAM" id="MobiDB-lite"/>
    </source>
</evidence>
<keyword evidence="2" id="KW-0472">Membrane</keyword>
<accession>A0ABT3SFE9</accession>
<reference evidence="3 4" key="1">
    <citation type="submission" date="2022-11" db="EMBL/GenBank/DDBJ databases">
        <title>Mycobacterium sp. nov.</title>
        <authorList>
            <person name="Papic B."/>
            <person name="Spicic S."/>
            <person name="Duvnjak S."/>
        </authorList>
    </citation>
    <scope>NUCLEOTIDE SEQUENCE [LARGE SCALE GENOMIC DNA]</scope>
    <source>
        <strain evidence="3 4">CVI_P4</strain>
    </source>
</reference>
<keyword evidence="4" id="KW-1185">Reference proteome</keyword>
<proteinExistence type="predicted"/>
<sequence>MLDHRKYSNQVGQRLRDDLLAQLRMTRRPMSTSELRDKAPGRPLCAGSAVTVAPLQEQVYRALCVLRVHGKVEQHRSEGRIVSWVAVADTDTDAEIAELEAAFQGSPRPRSQAGSRFAARRRPSASCGSSDEQAVEVAPGAGGAWATKAHITSPVSSAPAARDPARQDRTVYRFGALLIVVGITLTMLLCLMVYAFASGFAPSSAVECQTAATVRSTNSPLPQAGAAERWRHPT</sequence>
<organism evidence="3 4">
    <name type="scientific">Mycobacterium pinniadriaticum</name>
    <dbReference type="NCBI Taxonomy" id="2994102"/>
    <lineage>
        <taxon>Bacteria</taxon>
        <taxon>Bacillati</taxon>
        <taxon>Actinomycetota</taxon>
        <taxon>Actinomycetes</taxon>
        <taxon>Mycobacteriales</taxon>
        <taxon>Mycobacteriaceae</taxon>
        <taxon>Mycobacterium</taxon>
    </lineage>
</organism>
<gene>
    <name evidence="3" type="ORF">ORI27_16140</name>
</gene>
<feature type="transmembrane region" description="Helical" evidence="2">
    <location>
        <begin position="174"/>
        <end position="197"/>
    </location>
</feature>
<feature type="region of interest" description="Disordered" evidence="1">
    <location>
        <begin position="213"/>
        <end position="234"/>
    </location>
</feature>
<feature type="region of interest" description="Disordered" evidence="1">
    <location>
        <begin position="104"/>
        <end position="133"/>
    </location>
</feature>
<evidence type="ECO:0000313" key="4">
    <source>
        <dbReference type="Proteomes" id="UP001300745"/>
    </source>
</evidence>
<comment type="caution">
    <text evidence="3">The sequence shown here is derived from an EMBL/GenBank/DDBJ whole genome shotgun (WGS) entry which is preliminary data.</text>
</comment>
<evidence type="ECO:0000256" key="2">
    <source>
        <dbReference type="SAM" id="Phobius"/>
    </source>
</evidence>
<keyword evidence="2" id="KW-0812">Transmembrane</keyword>
<evidence type="ECO:0000313" key="3">
    <source>
        <dbReference type="EMBL" id="MCX2938239.1"/>
    </source>
</evidence>